<keyword evidence="3 6" id="KW-0732">Signal</keyword>
<evidence type="ECO:0000313" key="9">
    <source>
        <dbReference type="Proteomes" id="UP000286701"/>
    </source>
</evidence>
<evidence type="ECO:0000256" key="6">
    <source>
        <dbReference type="SAM" id="SignalP"/>
    </source>
</evidence>
<sequence>MIKHLKYLLFLSLFVSACSTTKYLPANEKLYTGSSVKVEDKDIKKSDAKAISSELNATVRPQPNSSLLGLRIKLWLYYKTKARKGFIQKFFSKYGEPPVLTSQVNLEKNSTIMQNRLQNESYFQATVRGDTIGKKRTAKAEFIVNAGPSYTIRSVAFPVATDNSLDTAVRGTMKESLLKVGDKYNLDVIKSERIRIDARLKEKGFFFFAPEQLIIKVDSTIINHQVDLIVSIKPTTPERAREIYTIRNIYVYPNYSLRDTSLKLNQAQFYRWYNLIDPRKTAKPYLFANTVLLHPNDTYSRTTHNNSLNRFINLGPYQYVKNRFEDVTPDSPKLDVYYFLTPYKRKSLQLELLGRTTSASYTGSQINLNWKNRNAFKGGELLTVTLFASTDVQVGGSNGGFNVFQYGIQPSISWPRIIGPFNIKADNAYIPRTTLTLNYTSVVRSKLYSLNSFSGSFGYSFKTNVHKLNEFNLLEITYVKPRNVSDLYTDSINNPNNRNPALKHVIDPQFTWGPSYAYTFDNTTEDYRTNSIFYRGKVSLSNNIYGLLTGADTLGGKAKTFLGSTFNQYAKVETELRYFHKMGTGSKIAARVLVGVGLPYGNSTILPYNQQFFIGGPNSLRGFRARSIGPGTVDASSLNGGFIADQSGDIKLEANLEYRVKLFSIVYGALFTDAGNVWNAKPHQAGGTFGPNFLSQLAVDAGFGLRFDATVLVLRTDLGFPLVTPYSTNGASRSISPSFKNAILNIAIGYPF</sequence>
<dbReference type="PANTHER" id="PTHR12815">
    <property type="entry name" value="SORTING AND ASSEMBLY MACHINERY SAMM50 PROTEIN FAMILY MEMBER"/>
    <property type="match status" value="1"/>
</dbReference>
<dbReference type="PROSITE" id="PS51257">
    <property type="entry name" value="PROKAR_LIPOPROTEIN"/>
    <property type="match status" value="1"/>
</dbReference>
<keyword evidence="2" id="KW-0812">Transmembrane</keyword>
<accession>A0A3S3V3V1</accession>
<dbReference type="RefSeq" id="WP_128531907.1">
    <property type="nucleotide sequence ID" value="NZ_SBIW01000001.1"/>
</dbReference>
<name>A0A3S3V3V1_9SPHI</name>
<dbReference type="GO" id="GO:0019867">
    <property type="term" value="C:outer membrane"/>
    <property type="evidence" value="ECO:0007669"/>
    <property type="project" value="InterPro"/>
</dbReference>
<dbReference type="Pfam" id="PF01103">
    <property type="entry name" value="Omp85"/>
    <property type="match status" value="1"/>
</dbReference>
<comment type="subcellular location">
    <subcellularLocation>
        <location evidence="1">Membrane</location>
    </subcellularLocation>
</comment>
<dbReference type="OrthoDB" id="9814535at2"/>
<protein>
    <recommendedName>
        <fullName evidence="7">Bacterial surface antigen (D15) domain-containing protein</fullName>
    </recommendedName>
</protein>
<proteinExistence type="predicted"/>
<keyword evidence="4" id="KW-0472">Membrane</keyword>
<evidence type="ECO:0000256" key="3">
    <source>
        <dbReference type="ARBA" id="ARBA00022729"/>
    </source>
</evidence>
<evidence type="ECO:0000256" key="5">
    <source>
        <dbReference type="ARBA" id="ARBA00023237"/>
    </source>
</evidence>
<feature type="signal peptide" evidence="6">
    <location>
        <begin position="1"/>
        <end position="17"/>
    </location>
</feature>
<dbReference type="PANTHER" id="PTHR12815:SF47">
    <property type="entry name" value="TRANSLOCATION AND ASSEMBLY MODULE SUBUNIT TAMA"/>
    <property type="match status" value="1"/>
</dbReference>
<gene>
    <name evidence="8" type="ORF">EPL05_02385</name>
</gene>
<feature type="chain" id="PRO_5018675886" description="Bacterial surface antigen (D15) domain-containing protein" evidence="6">
    <location>
        <begin position="18"/>
        <end position="752"/>
    </location>
</feature>
<comment type="caution">
    <text evidence="8">The sequence shown here is derived from an EMBL/GenBank/DDBJ whole genome shotgun (WGS) entry which is preliminary data.</text>
</comment>
<evidence type="ECO:0000256" key="1">
    <source>
        <dbReference type="ARBA" id="ARBA00004370"/>
    </source>
</evidence>
<dbReference type="InterPro" id="IPR039910">
    <property type="entry name" value="D15-like"/>
</dbReference>
<organism evidence="8 9">
    <name type="scientific">Mucilaginibacter gilvus</name>
    <dbReference type="NCBI Taxonomy" id="2305909"/>
    <lineage>
        <taxon>Bacteria</taxon>
        <taxon>Pseudomonadati</taxon>
        <taxon>Bacteroidota</taxon>
        <taxon>Sphingobacteriia</taxon>
        <taxon>Sphingobacteriales</taxon>
        <taxon>Sphingobacteriaceae</taxon>
        <taxon>Mucilaginibacter</taxon>
    </lineage>
</organism>
<evidence type="ECO:0000313" key="8">
    <source>
        <dbReference type="EMBL" id="RWY57401.1"/>
    </source>
</evidence>
<evidence type="ECO:0000259" key="7">
    <source>
        <dbReference type="Pfam" id="PF01103"/>
    </source>
</evidence>
<evidence type="ECO:0000256" key="4">
    <source>
        <dbReference type="ARBA" id="ARBA00023136"/>
    </source>
</evidence>
<evidence type="ECO:0000256" key="2">
    <source>
        <dbReference type="ARBA" id="ARBA00022692"/>
    </source>
</evidence>
<dbReference type="InterPro" id="IPR000184">
    <property type="entry name" value="Bac_surfAg_D15"/>
</dbReference>
<feature type="domain" description="Bacterial surface antigen (D15)" evidence="7">
    <location>
        <begin position="360"/>
        <end position="724"/>
    </location>
</feature>
<reference evidence="8 9" key="1">
    <citation type="submission" date="2019-01" db="EMBL/GenBank/DDBJ databases">
        <title>Mucilaginibacter antarcticum sp. nov., isolated from antarctic soil.</title>
        <authorList>
            <person name="Yan Y.-Q."/>
            <person name="Du Z.-J."/>
        </authorList>
    </citation>
    <scope>NUCLEOTIDE SEQUENCE [LARGE SCALE GENOMIC DNA]</scope>
    <source>
        <strain evidence="8 9">F01003</strain>
    </source>
</reference>
<dbReference type="Gene3D" id="2.40.160.50">
    <property type="entry name" value="membrane protein fhac: a member of the omp85/tpsb transporter family"/>
    <property type="match status" value="1"/>
</dbReference>
<dbReference type="Proteomes" id="UP000286701">
    <property type="component" value="Unassembled WGS sequence"/>
</dbReference>
<keyword evidence="5" id="KW-0998">Cell outer membrane</keyword>
<keyword evidence="9" id="KW-1185">Reference proteome</keyword>
<dbReference type="EMBL" id="SBIW01000001">
    <property type="protein sequence ID" value="RWY57401.1"/>
    <property type="molecule type" value="Genomic_DNA"/>
</dbReference>
<dbReference type="AlphaFoldDB" id="A0A3S3V3V1"/>